<feature type="transmembrane region" description="Helical" evidence="14">
    <location>
        <begin position="243"/>
        <end position="260"/>
    </location>
</feature>
<feature type="transmembrane region" description="Helical" evidence="14">
    <location>
        <begin position="424"/>
        <end position="447"/>
    </location>
</feature>
<dbReference type="Gene3D" id="1.20.1730.10">
    <property type="entry name" value="Sodium/glucose cotransporter"/>
    <property type="match status" value="1"/>
</dbReference>
<evidence type="ECO:0000313" key="16">
    <source>
        <dbReference type="Proteomes" id="UP000076023"/>
    </source>
</evidence>
<evidence type="ECO:0000256" key="7">
    <source>
        <dbReference type="ARBA" id="ARBA00022989"/>
    </source>
</evidence>
<dbReference type="InterPro" id="IPR038377">
    <property type="entry name" value="Na/Glc_symporter_sf"/>
</dbReference>
<feature type="transmembrane region" description="Helical" evidence="14">
    <location>
        <begin position="349"/>
        <end position="377"/>
    </location>
</feature>
<feature type="transmembrane region" description="Helical" evidence="14">
    <location>
        <begin position="75"/>
        <end position="97"/>
    </location>
</feature>
<dbReference type="AlphaFoldDB" id="A0A146GEW6"/>
<accession>A0A146GEW6</accession>
<keyword evidence="8" id="KW-0915">Sodium</keyword>
<dbReference type="InterPro" id="IPR050277">
    <property type="entry name" value="Sodium:Solute_Symporter"/>
</dbReference>
<dbReference type="PANTHER" id="PTHR48086:SF3">
    <property type="entry name" value="SODIUM_PROLINE SYMPORTER"/>
    <property type="match status" value="1"/>
</dbReference>
<dbReference type="InParanoid" id="A0A146GEW6"/>
<keyword evidence="5 14" id="KW-0812">Transmembrane</keyword>
<gene>
    <name evidence="15" type="ORF">TSACC_3241</name>
</gene>
<keyword evidence="10 14" id="KW-0472">Membrane</keyword>
<dbReference type="InterPro" id="IPR001734">
    <property type="entry name" value="Na/solute_symporter"/>
</dbReference>
<evidence type="ECO:0000256" key="8">
    <source>
        <dbReference type="ARBA" id="ARBA00023053"/>
    </source>
</evidence>
<feature type="transmembrane region" description="Helical" evidence="14">
    <location>
        <begin position="593"/>
        <end position="617"/>
    </location>
</feature>
<keyword evidence="11" id="KW-0739">Sodium transport</keyword>
<evidence type="ECO:0000256" key="13">
    <source>
        <dbReference type="RuleBase" id="RU362091"/>
    </source>
</evidence>
<evidence type="ECO:0000256" key="14">
    <source>
        <dbReference type="SAM" id="Phobius"/>
    </source>
</evidence>
<feature type="transmembrane region" description="Helical" evidence="14">
    <location>
        <begin position="196"/>
        <end position="215"/>
    </location>
</feature>
<evidence type="ECO:0000256" key="3">
    <source>
        <dbReference type="ARBA" id="ARBA00022448"/>
    </source>
</evidence>
<feature type="transmembrane region" description="Helical" evidence="14">
    <location>
        <begin position="289"/>
        <end position="308"/>
    </location>
</feature>
<feature type="transmembrane region" description="Helical" evidence="14">
    <location>
        <begin position="487"/>
        <end position="507"/>
    </location>
</feature>
<dbReference type="GO" id="GO:0006814">
    <property type="term" value="P:sodium ion transport"/>
    <property type="evidence" value="ECO:0007669"/>
    <property type="project" value="UniProtKB-KW"/>
</dbReference>
<proteinExistence type="inferred from homology"/>
<dbReference type="Pfam" id="PF00474">
    <property type="entry name" value="SSF"/>
    <property type="match status" value="1"/>
</dbReference>
<evidence type="ECO:0000256" key="9">
    <source>
        <dbReference type="ARBA" id="ARBA00023065"/>
    </source>
</evidence>
<keyword evidence="3" id="KW-0813">Transport</keyword>
<dbReference type="RefSeq" id="WP_075081012.1">
    <property type="nucleotide sequence ID" value="NZ_BDCO01000003.1"/>
</dbReference>
<dbReference type="GO" id="GO:0015293">
    <property type="term" value="F:symporter activity"/>
    <property type="evidence" value="ECO:0007669"/>
    <property type="project" value="UniProtKB-KW"/>
</dbReference>
<protein>
    <submittedName>
        <fullName evidence="15">Solute:Na+ symporter, SSS family</fullName>
    </submittedName>
</protein>
<feature type="transmembrane region" description="Helical" evidence="14">
    <location>
        <begin position="6"/>
        <end position="23"/>
    </location>
</feature>
<feature type="transmembrane region" description="Helical" evidence="14">
    <location>
        <begin position="117"/>
        <end position="144"/>
    </location>
</feature>
<dbReference type="PROSITE" id="PS50283">
    <property type="entry name" value="NA_SOLUT_SYMP_3"/>
    <property type="match status" value="1"/>
</dbReference>
<comment type="similarity">
    <text evidence="2 13">Belongs to the sodium:solute symporter (SSF) (TC 2.A.21) family.</text>
</comment>
<evidence type="ECO:0000256" key="12">
    <source>
        <dbReference type="ARBA" id="ARBA00033708"/>
    </source>
</evidence>
<evidence type="ECO:0000256" key="4">
    <source>
        <dbReference type="ARBA" id="ARBA00022475"/>
    </source>
</evidence>
<feature type="transmembrane region" description="Helical" evidence="14">
    <location>
        <begin position="164"/>
        <end position="189"/>
    </location>
</feature>
<keyword evidence="4" id="KW-1003">Cell membrane</keyword>
<dbReference type="STRING" id="690879.TSACC_3241"/>
<evidence type="ECO:0000256" key="5">
    <source>
        <dbReference type="ARBA" id="ARBA00022692"/>
    </source>
</evidence>
<dbReference type="EMBL" id="BDCO01000003">
    <property type="protein sequence ID" value="GAT35177.1"/>
    <property type="molecule type" value="Genomic_DNA"/>
</dbReference>
<keyword evidence="7 14" id="KW-1133">Transmembrane helix</keyword>
<dbReference type="Proteomes" id="UP000076023">
    <property type="component" value="Unassembled WGS sequence"/>
</dbReference>
<keyword evidence="6" id="KW-0769">Symport</keyword>
<organism evidence="15 16">
    <name type="scientific">Terrimicrobium sacchariphilum</name>
    <dbReference type="NCBI Taxonomy" id="690879"/>
    <lineage>
        <taxon>Bacteria</taxon>
        <taxon>Pseudomonadati</taxon>
        <taxon>Verrucomicrobiota</taxon>
        <taxon>Terrimicrobiia</taxon>
        <taxon>Terrimicrobiales</taxon>
        <taxon>Terrimicrobiaceae</taxon>
        <taxon>Terrimicrobium</taxon>
    </lineage>
</organism>
<sequence>MHLIDWLLISLPLLGLLAVALYTRTYLKGVADFLSGGRMAGRYLLAVAKGEQGVGAVVFVAMFEMISKSGFVLTWWGWLSVPVTLIVAISGWVIYRFRETRALTLAQFFEIRYSKRFRLFTGFLGFAAGIANFGIIPVVGARFMTYFLGLPPTVHLFGWEVATYIPLMALLLSISLALTLSGGLITLMVTNCLEGMVSMVLFLIIIAFLFTMFSWSEISTVLENRPAGESLLNPFDSMGLKDFNIWYVLMGLFGAVYRTMAWQNQGAYTTAAVTPHESRMGGVMANWKGLGNSAIITLLAVCAMTYLAHPDFTAQAAAVKQQVAEIGQPQLQEQMTIPIAVVHMLPEGIKGLLCIILLMGIFGGDGTHLLSWGSLFIQDVILPLRKKPFTPKQHIRLLRCAMIGVAVFAFCFGCLFKQTEYVMMWWAVTEALYVGGAGVAIIGGLYWKKGTTAGAWAGLLTGSGLVTSGILARQIWGDAFPINGAQIGFFGAISACIVYAVVSLLTCRKDFDMDRMLHRGKYAVKSEQAYETVSTRRVTWGRLIGFDEHFTLGDKFLAGGLFGWSMLWFGVLVIGSIWNLIAPWPIAVWSHFWFVVGIGIPVFFAFVTAIWFTWGGIRDMRLFFSRLRQERPNAEDNGMVVNHHNLDDPAN</sequence>
<feature type="transmembrane region" description="Helical" evidence="14">
    <location>
        <begin position="556"/>
        <end position="581"/>
    </location>
</feature>
<feature type="transmembrane region" description="Helical" evidence="14">
    <location>
        <begin position="397"/>
        <end position="418"/>
    </location>
</feature>
<evidence type="ECO:0000256" key="11">
    <source>
        <dbReference type="ARBA" id="ARBA00023201"/>
    </source>
</evidence>
<name>A0A146GEW6_TERSA</name>
<dbReference type="PANTHER" id="PTHR48086">
    <property type="entry name" value="SODIUM/PROLINE SYMPORTER-RELATED"/>
    <property type="match status" value="1"/>
</dbReference>
<comment type="subcellular location">
    <subcellularLocation>
        <location evidence="1">Cell membrane</location>
        <topology evidence="1">Multi-pass membrane protein</topology>
    </subcellularLocation>
</comment>
<evidence type="ECO:0000256" key="1">
    <source>
        <dbReference type="ARBA" id="ARBA00004651"/>
    </source>
</evidence>
<reference evidence="16" key="1">
    <citation type="journal article" date="2017" name="Genome Announc.">
        <title>Draft Genome Sequence of Terrimicrobium sacchariphilum NM-5T, a Facultative Anaerobic Soil Bacterium of the Class Spartobacteria.</title>
        <authorList>
            <person name="Qiu Y.L."/>
            <person name="Tourlousse D.M."/>
            <person name="Matsuura N."/>
            <person name="Ohashi A."/>
            <person name="Sekiguchi Y."/>
        </authorList>
    </citation>
    <scope>NUCLEOTIDE SEQUENCE [LARGE SCALE GENOMIC DNA]</scope>
    <source>
        <strain evidence="16">NM-5</strain>
    </source>
</reference>
<evidence type="ECO:0000256" key="2">
    <source>
        <dbReference type="ARBA" id="ARBA00006434"/>
    </source>
</evidence>
<dbReference type="GO" id="GO:0005886">
    <property type="term" value="C:plasma membrane"/>
    <property type="evidence" value="ECO:0007669"/>
    <property type="project" value="UniProtKB-SubCell"/>
</dbReference>
<evidence type="ECO:0000313" key="15">
    <source>
        <dbReference type="EMBL" id="GAT35177.1"/>
    </source>
</evidence>
<comment type="caution">
    <text evidence="15">The sequence shown here is derived from an EMBL/GenBank/DDBJ whole genome shotgun (WGS) entry which is preliminary data.</text>
</comment>
<dbReference type="OrthoDB" id="178434at2"/>
<feature type="transmembrane region" description="Helical" evidence="14">
    <location>
        <begin position="454"/>
        <end position="475"/>
    </location>
</feature>
<evidence type="ECO:0000256" key="6">
    <source>
        <dbReference type="ARBA" id="ARBA00022847"/>
    </source>
</evidence>
<keyword evidence="16" id="KW-1185">Reference proteome</keyword>
<comment type="catalytic activity">
    <reaction evidence="12">
        <text>L-proline(in) + Na(+)(in) = L-proline(out) + Na(+)(out)</text>
        <dbReference type="Rhea" id="RHEA:28967"/>
        <dbReference type="ChEBI" id="CHEBI:29101"/>
        <dbReference type="ChEBI" id="CHEBI:60039"/>
    </reaction>
</comment>
<evidence type="ECO:0000256" key="10">
    <source>
        <dbReference type="ARBA" id="ARBA00023136"/>
    </source>
</evidence>
<keyword evidence="9" id="KW-0406">Ion transport</keyword>